<organism evidence="1 2">
    <name type="scientific">Eumeta variegata</name>
    <name type="common">Bagworm moth</name>
    <name type="synonym">Eumeta japonica</name>
    <dbReference type="NCBI Taxonomy" id="151549"/>
    <lineage>
        <taxon>Eukaryota</taxon>
        <taxon>Metazoa</taxon>
        <taxon>Ecdysozoa</taxon>
        <taxon>Arthropoda</taxon>
        <taxon>Hexapoda</taxon>
        <taxon>Insecta</taxon>
        <taxon>Pterygota</taxon>
        <taxon>Neoptera</taxon>
        <taxon>Endopterygota</taxon>
        <taxon>Lepidoptera</taxon>
        <taxon>Glossata</taxon>
        <taxon>Ditrysia</taxon>
        <taxon>Tineoidea</taxon>
        <taxon>Psychidae</taxon>
        <taxon>Oiketicinae</taxon>
        <taxon>Eumeta</taxon>
    </lineage>
</organism>
<accession>A0A4C1YJN1</accession>
<sequence length="122" mass="13684">MPRGRLLKKTCRTTLPIYEDWGQGRDTKAIRSSPIQLKEIIPCHKMIVETWNTTGLHIAASSTPIIEGSCRFASVPKMLPRLPQKHSILEACHFHKIASVCRSVPQQTYPMRYRSAAAPSAS</sequence>
<proteinExistence type="predicted"/>
<name>A0A4C1YJN1_EUMVA</name>
<dbReference type="AlphaFoldDB" id="A0A4C1YJN1"/>
<keyword evidence="2" id="KW-1185">Reference proteome</keyword>
<dbReference type="Proteomes" id="UP000299102">
    <property type="component" value="Unassembled WGS sequence"/>
</dbReference>
<evidence type="ECO:0000313" key="2">
    <source>
        <dbReference type="Proteomes" id="UP000299102"/>
    </source>
</evidence>
<protein>
    <submittedName>
        <fullName evidence="1">Uncharacterized protein</fullName>
    </submittedName>
</protein>
<evidence type="ECO:0000313" key="1">
    <source>
        <dbReference type="EMBL" id="GBP74829.1"/>
    </source>
</evidence>
<reference evidence="1 2" key="1">
    <citation type="journal article" date="2019" name="Commun. Biol.">
        <title>The bagworm genome reveals a unique fibroin gene that provides high tensile strength.</title>
        <authorList>
            <person name="Kono N."/>
            <person name="Nakamura H."/>
            <person name="Ohtoshi R."/>
            <person name="Tomita M."/>
            <person name="Numata K."/>
            <person name="Arakawa K."/>
        </authorList>
    </citation>
    <scope>NUCLEOTIDE SEQUENCE [LARGE SCALE GENOMIC DNA]</scope>
</reference>
<gene>
    <name evidence="1" type="ORF">EVAR_55099_1</name>
</gene>
<comment type="caution">
    <text evidence="1">The sequence shown here is derived from an EMBL/GenBank/DDBJ whole genome shotgun (WGS) entry which is preliminary data.</text>
</comment>
<dbReference type="EMBL" id="BGZK01001224">
    <property type="protein sequence ID" value="GBP74829.1"/>
    <property type="molecule type" value="Genomic_DNA"/>
</dbReference>